<evidence type="ECO:0000313" key="2">
    <source>
        <dbReference type="Proteomes" id="UP001193501"/>
    </source>
</evidence>
<gene>
    <name evidence="1" type="ORF">GV832_03925</name>
</gene>
<dbReference type="RefSeq" id="WP_168773535.1">
    <property type="nucleotide sequence ID" value="NZ_JAABNR010000003.1"/>
</dbReference>
<protein>
    <submittedName>
        <fullName evidence="1">Uncharacterized protein</fullName>
    </submittedName>
</protein>
<name>A0AAE5BV19_9RHOB</name>
<proteinExistence type="predicted"/>
<reference evidence="1" key="1">
    <citation type="submission" date="2020-01" db="EMBL/GenBank/DDBJ databases">
        <authorList>
            <person name="Chen W.-M."/>
        </authorList>
    </citation>
    <scope>NUCLEOTIDE SEQUENCE</scope>
    <source>
        <strain evidence="1">CYK-10</strain>
    </source>
</reference>
<evidence type="ECO:0000313" key="1">
    <source>
        <dbReference type="EMBL" id="NBZ86718.1"/>
    </source>
</evidence>
<comment type="caution">
    <text evidence="1">The sequence shown here is derived from an EMBL/GenBank/DDBJ whole genome shotgun (WGS) entry which is preliminary data.</text>
</comment>
<dbReference type="Proteomes" id="UP001193501">
    <property type="component" value="Unassembled WGS sequence"/>
</dbReference>
<dbReference type="EMBL" id="JAABNR010000003">
    <property type="protein sequence ID" value="NBZ86718.1"/>
    <property type="molecule type" value="Genomic_DNA"/>
</dbReference>
<accession>A0AAE5BV19</accession>
<dbReference type="AlphaFoldDB" id="A0AAE5BV19"/>
<sequence length="90" mass="9538">MSATLSGDDLLLISARLSVGEAQDNRARLLGLMDGPGPFTIEFTEVEGCRHPSTISLQLCLAAAAHLRAEGIAQHFGPEAQRLLAAQNLL</sequence>
<organism evidence="1 2">
    <name type="scientific">Stagnihabitans tardus</name>
    <dbReference type="NCBI Taxonomy" id="2699202"/>
    <lineage>
        <taxon>Bacteria</taxon>
        <taxon>Pseudomonadati</taxon>
        <taxon>Pseudomonadota</taxon>
        <taxon>Alphaproteobacteria</taxon>
        <taxon>Rhodobacterales</taxon>
        <taxon>Paracoccaceae</taxon>
        <taxon>Stagnihabitans</taxon>
    </lineage>
</organism>
<keyword evidence="2" id="KW-1185">Reference proteome</keyword>